<gene>
    <name evidence="3" type="ORF">DI526_06950</name>
</gene>
<name>A0A2W5V6P3_9CAUL</name>
<dbReference type="InterPro" id="IPR032623">
    <property type="entry name" value="FecR_N"/>
</dbReference>
<dbReference type="PANTHER" id="PTHR30273">
    <property type="entry name" value="PERIPLASMIC SIGNAL SENSOR AND SIGMA FACTOR ACTIVATOR FECR-RELATED"/>
    <property type="match status" value="1"/>
</dbReference>
<protein>
    <submittedName>
        <fullName evidence="3">FecR protein</fullName>
    </submittedName>
</protein>
<dbReference type="PIRSF" id="PIRSF018266">
    <property type="entry name" value="FecR"/>
    <property type="match status" value="1"/>
</dbReference>
<dbReference type="GO" id="GO:0016989">
    <property type="term" value="F:sigma factor antagonist activity"/>
    <property type="evidence" value="ECO:0007669"/>
    <property type="project" value="TreeGrafter"/>
</dbReference>
<comment type="caution">
    <text evidence="3">The sequence shown here is derived from an EMBL/GenBank/DDBJ whole genome shotgun (WGS) entry which is preliminary data.</text>
</comment>
<proteinExistence type="predicted"/>
<dbReference type="Pfam" id="PF16220">
    <property type="entry name" value="DUF4880"/>
    <property type="match status" value="1"/>
</dbReference>
<dbReference type="EMBL" id="QFQZ01000015">
    <property type="protein sequence ID" value="PZR35490.1"/>
    <property type="molecule type" value="Genomic_DNA"/>
</dbReference>
<dbReference type="InterPro" id="IPR012373">
    <property type="entry name" value="Ferrdict_sens_TM"/>
</dbReference>
<dbReference type="Proteomes" id="UP000249393">
    <property type="component" value="Unassembled WGS sequence"/>
</dbReference>
<reference evidence="3 4" key="1">
    <citation type="submission" date="2017-08" db="EMBL/GenBank/DDBJ databases">
        <title>Infants hospitalized years apart are colonized by the same room-sourced microbial strains.</title>
        <authorList>
            <person name="Brooks B."/>
            <person name="Olm M.R."/>
            <person name="Firek B.A."/>
            <person name="Baker R."/>
            <person name="Thomas B.C."/>
            <person name="Morowitz M.J."/>
            <person name="Banfield J.F."/>
        </authorList>
    </citation>
    <scope>NUCLEOTIDE SEQUENCE [LARGE SCALE GENOMIC DNA]</scope>
    <source>
        <strain evidence="3">S2_003_000_R2_4</strain>
    </source>
</reference>
<sequence length="320" mass="33959">MTPGDEEHLRREAAAWFARMRGPGAEAARSEFDAWRAGPGRQGAYDRLVQRFEESAVLGHSRLSDLRLRTSAARRGPPPAVWWTAAAAGLVLGAVALTQTLRAPVTEAVGGARYVSTPGQIRTIALAPDLTVVLDTDTVLTASTRGDRQRLVLERGRVRVQAERPLEVDADGARVVAARAAFDMRRQGGQDVELSILQGEVQAEGGGLLRRPRTRVGTGQRLILTGGRPGLATPAPTRDRQWPTGLLVFDGAPLGQVVAEANRYGYRKIRLADPALGRLQVSGGLKVTDPDGLARALAAALGLTISAAPGGDLVLARTDA</sequence>
<dbReference type="AlphaFoldDB" id="A0A2W5V6P3"/>
<evidence type="ECO:0000259" key="2">
    <source>
        <dbReference type="Pfam" id="PF16220"/>
    </source>
</evidence>
<evidence type="ECO:0000259" key="1">
    <source>
        <dbReference type="Pfam" id="PF04773"/>
    </source>
</evidence>
<accession>A0A2W5V6P3</accession>
<feature type="domain" description="FecR protein" evidence="1">
    <location>
        <begin position="113"/>
        <end position="202"/>
    </location>
</feature>
<dbReference type="Gene3D" id="2.60.120.1440">
    <property type="match status" value="1"/>
</dbReference>
<dbReference type="RefSeq" id="WP_304275895.1">
    <property type="nucleotide sequence ID" value="NZ_QFQZ01000015.1"/>
</dbReference>
<organism evidence="3 4">
    <name type="scientific">Caulobacter segnis</name>
    <dbReference type="NCBI Taxonomy" id="88688"/>
    <lineage>
        <taxon>Bacteria</taxon>
        <taxon>Pseudomonadati</taxon>
        <taxon>Pseudomonadota</taxon>
        <taxon>Alphaproteobacteria</taxon>
        <taxon>Caulobacterales</taxon>
        <taxon>Caulobacteraceae</taxon>
        <taxon>Caulobacter</taxon>
    </lineage>
</organism>
<feature type="domain" description="FecR N-terminal" evidence="2">
    <location>
        <begin position="11"/>
        <end position="48"/>
    </location>
</feature>
<dbReference type="PANTHER" id="PTHR30273:SF2">
    <property type="entry name" value="PROTEIN FECR"/>
    <property type="match status" value="1"/>
</dbReference>
<evidence type="ECO:0000313" key="3">
    <source>
        <dbReference type="EMBL" id="PZR35490.1"/>
    </source>
</evidence>
<dbReference type="InterPro" id="IPR006860">
    <property type="entry name" value="FecR"/>
</dbReference>
<evidence type="ECO:0000313" key="4">
    <source>
        <dbReference type="Proteomes" id="UP000249393"/>
    </source>
</evidence>
<dbReference type="Pfam" id="PF04773">
    <property type="entry name" value="FecR"/>
    <property type="match status" value="1"/>
</dbReference>